<dbReference type="PANTHER" id="PTHR45527">
    <property type="entry name" value="NONRIBOSOMAL PEPTIDE SYNTHETASE"/>
    <property type="match status" value="1"/>
</dbReference>
<feature type="domain" description="Carrier" evidence="8">
    <location>
        <begin position="3550"/>
        <end position="3624"/>
    </location>
</feature>
<comment type="cofactor">
    <cofactor evidence="1">
        <name>pantetheine 4'-phosphate</name>
        <dbReference type="ChEBI" id="CHEBI:47942"/>
    </cofactor>
</comment>
<evidence type="ECO:0000256" key="7">
    <source>
        <dbReference type="SAM" id="MobiDB-lite"/>
    </source>
</evidence>
<keyword evidence="3" id="KW-0596">Phosphopantetheine</keyword>
<comment type="similarity">
    <text evidence="2">Belongs to the ATP-dependent AMP-binding enzyme family.</text>
</comment>
<dbReference type="InterPro" id="IPR036736">
    <property type="entry name" value="ACP-like_sf"/>
</dbReference>
<dbReference type="InterPro" id="IPR001242">
    <property type="entry name" value="Condensation_dom"/>
</dbReference>
<dbReference type="FunFam" id="1.10.1200.10:FF:000005">
    <property type="entry name" value="Nonribosomal peptide synthetase 1"/>
    <property type="match status" value="2"/>
</dbReference>
<name>A0AAE3GBG8_9PSEU</name>
<keyword evidence="10" id="KW-1185">Reference proteome</keyword>
<evidence type="ECO:0000256" key="2">
    <source>
        <dbReference type="ARBA" id="ARBA00006432"/>
    </source>
</evidence>
<dbReference type="GO" id="GO:0044550">
    <property type="term" value="P:secondary metabolite biosynthetic process"/>
    <property type="evidence" value="ECO:0007669"/>
    <property type="project" value="UniProtKB-ARBA"/>
</dbReference>
<dbReference type="InterPro" id="IPR025110">
    <property type="entry name" value="AMP-bd_C"/>
</dbReference>
<evidence type="ECO:0000313" key="9">
    <source>
        <dbReference type="EMBL" id="MCP2164340.1"/>
    </source>
</evidence>
<evidence type="ECO:0000256" key="5">
    <source>
        <dbReference type="ARBA" id="ARBA00022737"/>
    </source>
</evidence>
<dbReference type="Pfam" id="PF13193">
    <property type="entry name" value="AMP-binding_C"/>
    <property type="match status" value="3"/>
</dbReference>
<accession>A0AAE3GBG8</accession>
<dbReference type="FunFam" id="1.10.1200.10:FF:000016">
    <property type="entry name" value="Non-ribosomal peptide synthase"/>
    <property type="match status" value="1"/>
</dbReference>
<dbReference type="PROSITE" id="PS00012">
    <property type="entry name" value="PHOSPHOPANTETHEINE"/>
    <property type="match status" value="3"/>
</dbReference>
<dbReference type="NCBIfam" id="NF003417">
    <property type="entry name" value="PRK04813.1"/>
    <property type="match status" value="3"/>
</dbReference>
<organism evidence="9 10">
    <name type="scientific">Goodfellowiella coeruleoviolacea</name>
    <dbReference type="NCBI Taxonomy" id="334858"/>
    <lineage>
        <taxon>Bacteria</taxon>
        <taxon>Bacillati</taxon>
        <taxon>Actinomycetota</taxon>
        <taxon>Actinomycetes</taxon>
        <taxon>Pseudonocardiales</taxon>
        <taxon>Pseudonocardiaceae</taxon>
        <taxon>Goodfellowiella</taxon>
    </lineage>
</organism>
<evidence type="ECO:0000256" key="6">
    <source>
        <dbReference type="ARBA" id="ARBA00023194"/>
    </source>
</evidence>
<keyword evidence="4" id="KW-0597">Phosphoprotein</keyword>
<dbReference type="FunFam" id="3.30.559.10:FF:000012">
    <property type="entry name" value="Non-ribosomal peptide synthetase"/>
    <property type="match status" value="1"/>
</dbReference>
<dbReference type="Gene3D" id="3.30.559.10">
    <property type="entry name" value="Chloramphenicol acetyltransferase-like domain"/>
    <property type="match status" value="5"/>
</dbReference>
<dbReference type="RefSeq" id="WP_253767858.1">
    <property type="nucleotide sequence ID" value="NZ_JAMTCK010000002.1"/>
</dbReference>
<feature type="domain" description="Carrier" evidence="8">
    <location>
        <begin position="2513"/>
        <end position="2588"/>
    </location>
</feature>
<dbReference type="PANTHER" id="PTHR45527:SF1">
    <property type="entry name" value="FATTY ACID SYNTHASE"/>
    <property type="match status" value="1"/>
</dbReference>
<dbReference type="SUPFAM" id="SSF56801">
    <property type="entry name" value="Acetyl-CoA synthetase-like"/>
    <property type="match status" value="3"/>
</dbReference>
<dbReference type="FunFam" id="2.30.38.10:FF:000001">
    <property type="entry name" value="Non-ribosomal peptide synthetase PvdI"/>
    <property type="match status" value="3"/>
</dbReference>
<dbReference type="Proteomes" id="UP001206128">
    <property type="component" value="Unassembled WGS sequence"/>
</dbReference>
<dbReference type="NCBIfam" id="TIGR01720">
    <property type="entry name" value="NRPS-para261"/>
    <property type="match status" value="2"/>
</dbReference>
<dbReference type="CDD" id="cd19543">
    <property type="entry name" value="DCL_NRPS"/>
    <property type="match status" value="1"/>
</dbReference>
<dbReference type="GO" id="GO:0005737">
    <property type="term" value="C:cytoplasm"/>
    <property type="evidence" value="ECO:0007669"/>
    <property type="project" value="TreeGrafter"/>
</dbReference>
<keyword evidence="5" id="KW-0677">Repeat</keyword>
<dbReference type="Gene3D" id="1.10.1200.10">
    <property type="entry name" value="ACP-like"/>
    <property type="match status" value="3"/>
</dbReference>
<dbReference type="Pfam" id="PF00550">
    <property type="entry name" value="PP-binding"/>
    <property type="match status" value="3"/>
</dbReference>
<dbReference type="InterPro" id="IPR020845">
    <property type="entry name" value="AMP-binding_CS"/>
</dbReference>
<proteinExistence type="inferred from homology"/>
<dbReference type="SMART" id="SM00823">
    <property type="entry name" value="PKS_PP"/>
    <property type="match status" value="3"/>
</dbReference>
<dbReference type="InterPro" id="IPR006162">
    <property type="entry name" value="Ppantetheine_attach_site"/>
</dbReference>
<dbReference type="PROSITE" id="PS50075">
    <property type="entry name" value="CARRIER"/>
    <property type="match status" value="3"/>
</dbReference>
<dbReference type="SUPFAM" id="SSF52777">
    <property type="entry name" value="CoA-dependent acyltransferases"/>
    <property type="match status" value="10"/>
</dbReference>
<sequence>MSIDDRLAELPDHLREQLLRRLAGEDEHTDDEIPRLAEPGPWPLSAAQQRLWFRYEVEPDSIEYVVPKFLRLTGDLDVAALRAAVNGVVARHAALRTTFDTVDGQPVQRVHPPSTVDFPVVDRSAEGEAALAGELLAEVRTPFDLRTGPVFRARLIRLADREHVLVLAMHHIVTDGWSLGLLVNDLNTLYAAWVRGVAPDLAPVPLRYTDFAMWQRDRLAGPELGSQLDYWRGQLTGLSPLELPTDLPRPPVRDPAGAAHTFAVPEPVVARLRALCAERGATLFTVLVAATQILLARHCGTTDVAVGTATSGRTRTELENLAGFFVNTLVLRSTVDESVPFTRFLGAVRDTVLDATAHEEVPFQRLVEVLRPDRDPARSPLVDVIVNLQNTPPPLAGMPGLRVTDVEPPTVVCGTDAVLDFTEHDGGLTAQLRYNTSLFTPATAARLGQRLTTLLTAIAADPDRLVADLPVLPAEEHALLTTSWPGTGTGPATRTTVQLFAEQVAARPEATALVFGEHRVSYGELDDRANRLARLLRARGAGPERFVAVALPRSVEMVVAVLAVHKAGAAYLPLDPEYPADRLRVMAEDAAPVLALTSGDSGSRLPAGTPRLALDDPDTVAALAALPGTPPTDVAQRPDNAAYVIYTSGSTGRPKAVVVTHTGVHDMVRVQRERLGAGPDARVLQFASLSFDGAFWELVLALLSGGTLVLATAEQRLPGEPLAELIATHGITHLNLPPTAVAALPAGAIPAGSRLVVCGEACPPALAESFSTGRVMINGYGPTESTVCATLSDPLRPADAATGVVPIGRPIPSVRTYVLDDRLRPAPVGVPGELYLAGTRLARGYLHQEALTAQRFVADPFAGPGERMYRTGDRARWLPDGRLEFAGRADDQVKLRGFRIELGEVEAALGRQPGVSQAAAAVKTDALGTTRLVGYLVCAGEPDLSQVRAQLREQLPEHMVPTAFVVLDQLPLTVNGKIDRRALPAPTGGRDQGLDYVAPRTEAERILAEVWADLLGVERVGVEDNFFDLGGDSILGLQVVARARSAGLNLTPRQMFLRQTVAELAAEATTEAAPVAEQGPVVGPVPLTPIQHWFFDTLTDSLDRFHQSMYLELAGAVDETALETALRALVDHHDALRLRAEHVAGQWQLHNAPPADAAVLHRISVSTVDEADLAGFARGFQLDRGPLLRAVLVVPEDGAPRRLFLVAHHLVVDGVSWRILLSDLDLAYQQAARGERVDLGAKTTSFRDWARRLTEHVRAGGFDAELEHWREFGRRGADVAALPLDGHGANTIASARTVTARLSAEDTEALLRTVPEVYRTRVNDVLLSALARVLVDWAGGEAALVELEGHGREQLFDDVDLSRTVGWFTTTYPCLLTVPGGDWGAVLKSVKEQLRAVPGNGLGHGALHHLGTPEQRPGGPQPQVAFNYLGRLDNAVDGGALHTRICPSPEHPERAPHQARQHLIEINSVVERGELVFRWAYSTALHHEATITRLAQAVTGALTEIVRHCARPDAGGCTPSDFPLARLDQATVDRIAGNGRSVDDIYPLTPMQSGMLFHSLSATSTPGSGTDVYAGRFGALLDGVSDPDALAAAWQHVVDRTPALRTAIVWEGVDEPVQVVRSRVRLPLTQHDWRDRSPEQQRAGLAELWADRGELDLASAPLLRMTLVRLSDTRVQLYWTAHHLVADGWSFAKVLTDVFQEYASLTGDPRATATPRRPYRDYLAWLASQDRAAAEAHWRAELAGFTAPTPLPFDRAPVRAHRSRSSREVQVVLPAARLAERARAARLTLNTVVQGAWALLLSRYSGERDVCFGGTVSGRPADLPGADEIVGLFINMVPVRVDVDGDQPVLDWLRRLQDAQVRSRQYEYLSLAEVQGYSAVPRGSSLFDSIVVFENYPYDGDAATRYGLTIRDYSGEENTNYALTLSAYAADSLELLLGYDPDLFDESTAQRVLGHLVTVLDAIAEDPDVSLDQLDPLTERERTQVLTAWNDTAAPRPDARCVHEVFAEQAAATPTAVAVSCAGTDLTFAELDTRANGLAHHLVSLGVRPGVLVGVCVERGLDAVVALLAVLKAGGAFVPLDPDYPPSMLATMAEDANTPVVITQRRLVGLVETAAELVCVDEFDHTRHPATAPVTAVASDDLAYVVYTSGSTGRPKGVMVEHRHVRHMVRAWDTEYGLTELRARCLSVSSLSVDLFFGDFLLSALFGGTMVICPTEVVANPPALLDLLLDSRAQLMVTVPALARELAAELAWRGVRAEDLRVLMVGSEGWPAAEAARVWEVFGPDTVVVNAYGATETTVDSTLFRLGGDPVGDAAYVPVGRPFTNTRVYVLDARLRPVPVGVAGECYIAGDGIARGYLNRPELTADRFREDPFVPGERMYRTGDLVRWRADGNLECLGRTDDQVKIRGFRVELGHVESVLARCPGIAAAAAATWQDASGVVRLAGYVVPDRAAESTPDSRALREFASANLPAAAVPSAFVVLDALPMTPSGTVDRRALPTTEVVLDSGVDYVAPTGPVEPALAAIWAEVLDVARVGAQDNFFDLGGDSILSIRVISRIRAQFGVAVSPRQLFDTPTVAGLAQVLGTAGESTEPTGIGRVDRDQPLPLSSAQQRLWFLSEFEPDSAEYNTVFALRLRGPLDRPALRAALGHLVERHEPLRTTYTTRDGQAVQVVHPPSTPDLPVVDLPEQRLVAAVKAEASRPFDLAAGPVHRATLFRLAEQDHVLTLVIHHIATDGWSMGVLAEELGACYAAALRGERAELAELPVQYADYAAWQREAWSGPAMAEHLAYWRERLVGVTPLDLPVDRPRPAVREAAGEMRLVEIDPELGARLKALARQCDATLFMVLVAVVQLLLARYCGQRDITLGTATSGRNRTELESLVGFFVNTVVLRSTVDETESFERLVGRARDTVLEAFAHEDVPFERLVELAAPDRDPSRNALVEVMVGLETSRSGGPDLPGLDVEELPVVSDAVSHDLTFDFVEREGQLLAAIGYSTTLFESATIDRLVDHLRALLAEVVADPRRPLRALPPLGANPDHPRQWVPEVSLAAQFAVQAVVTPAATAVVAQDGTLTFAELDRRANRLARQLIALGVRPEQVVGLTTARTTDTVVGLLAVLRAGAAFLPIDPGLPAERIGYLLADAAPALVLNTGAEIELPEHTRVLDAAAPGFPDTPPTGVAVLPEHPAYVIYTSGSTGRPKGVVLTHRGLANLFVNHSERFFRPESAQAGRRLRVALTAAFSFDTFLEGVLAMVDGHELHVVDDLTRRDPEALVDYVVGNRIDLLDLTPSYAEQLVPAGLLDPGRGHVPRVVMLGGEAASESIWRDLRAAPGTTGYNFYGPTESTVDALFCRVADGERPVVGRPVLNTGVYVLDRWLRPVPTGVAGELYLAGPQLARGYLNRPALTAERFVADPFTGGRMYRTGDLARWTDAGIVEYLGRADDQVKVRGYRIEPGEIEAVLTDHPGVAQAAVVVRDSGVGVPRLVAYVTPATDTPPTHADLREHARRALPGYMVPAAFVTLPELPRNTSGKVDRKALPEPEVGLEPDAVHLAPRTAVERTLAEIWADVLGLDRVGVTDNFFELGGDSILSIQVVARVRQAGFTVRSRDLFLNQTVAELAAVVQEAGTPAGQDEEPVVGPVPLTPIQHEFLASQPRAPHHLSQSVFVDLCTGVDVAALRSALRALLAHHDALRMRFARDDAGWRQHNAPVTDTDPLEVPDLSGVDDVDQEVDRLAAAADAGMDLAEGPLLRALLFTVDGSARLFLTVHHLVVDGVSWRILLDDLDRAYRQAAAGEPIRLPARTTSFRTWARRLAEHATSGGLADELPFWTDLPEPAPLPVDGDGPATVASTRTVSVRLSEDETEVLLHRAPGALRARVSDVLLAALAHALSGWTGRDEVVIDLEGHGREDLFDDVDLSRTVGWFTTLYPVAITVTDQDWGKLVKSVRRQLRAVPGNGLGYGALRWLTPDSGLRERRSAQVVFNYHGQTDEVATVAEDSLIQGLLPAIGREQDPGERLAHLVEVVGAVAGGRLEFTWYYSENVHERATVERVGERFRAALRAVVAHLTEK</sequence>
<dbReference type="InterPro" id="IPR010060">
    <property type="entry name" value="NRPS_synth"/>
</dbReference>
<evidence type="ECO:0000256" key="1">
    <source>
        <dbReference type="ARBA" id="ARBA00001957"/>
    </source>
</evidence>
<dbReference type="GO" id="GO:0043041">
    <property type="term" value="P:amino acid activation for nonribosomal peptide biosynthetic process"/>
    <property type="evidence" value="ECO:0007669"/>
    <property type="project" value="TreeGrafter"/>
</dbReference>
<feature type="domain" description="Carrier" evidence="8">
    <location>
        <begin position="998"/>
        <end position="1072"/>
    </location>
</feature>
<feature type="compositionally biased region" description="Basic and acidic residues" evidence="7">
    <location>
        <begin position="22"/>
        <end position="35"/>
    </location>
</feature>
<dbReference type="Gene3D" id="3.40.50.980">
    <property type="match status" value="6"/>
</dbReference>
<dbReference type="CDD" id="cd19531">
    <property type="entry name" value="LCL_NRPS-like"/>
    <property type="match status" value="2"/>
</dbReference>
<dbReference type="GO" id="GO:0072330">
    <property type="term" value="P:monocarboxylic acid biosynthetic process"/>
    <property type="evidence" value="ECO:0007669"/>
    <property type="project" value="UniProtKB-ARBA"/>
</dbReference>
<dbReference type="GO" id="GO:0008610">
    <property type="term" value="P:lipid biosynthetic process"/>
    <property type="evidence" value="ECO:0007669"/>
    <property type="project" value="UniProtKB-ARBA"/>
</dbReference>
<dbReference type="EMBL" id="JAMTCK010000002">
    <property type="protein sequence ID" value="MCP2164340.1"/>
    <property type="molecule type" value="Genomic_DNA"/>
</dbReference>
<evidence type="ECO:0000256" key="3">
    <source>
        <dbReference type="ARBA" id="ARBA00022450"/>
    </source>
</evidence>
<dbReference type="Gene3D" id="3.30.559.30">
    <property type="entry name" value="Nonribosomal peptide synthetase, condensation domain"/>
    <property type="match status" value="5"/>
</dbReference>
<dbReference type="InterPro" id="IPR045851">
    <property type="entry name" value="AMP-bd_C_sf"/>
</dbReference>
<dbReference type="Pfam" id="PF00501">
    <property type="entry name" value="AMP-binding"/>
    <property type="match status" value="3"/>
</dbReference>
<evidence type="ECO:0000313" key="10">
    <source>
        <dbReference type="Proteomes" id="UP001206128"/>
    </source>
</evidence>
<dbReference type="FunFam" id="3.40.50.12780:FF:000012">
    <property type="entry name" value="Non-ribosomal peptide synthetase"/>
    <property type="match status" value="2"/>
</dbReference>
<feature type="region of interest" description="Disordered" evidence="7">
    <location>
        <begin position="22"/>
        <end position="41"/>
    </location>
</feature>
<dbReference type="Pfam" id="PF00668">
    <property type="entry name" value="Condensation"/>
    <property type="match status" value="5"/>
</dbReference>
<dbReference type="FunFam" id="3.30.300.30:FF:000010">
    <property type="entry name" value="Enterobactin synthetase component F"/>
    <property type="match status" value="2"/>
</dbReference>
<dbReference type="InterPro" id="IPR010071">
    <property type="entry name" value="AA_adenyl_dom"/>
</dbReference>
<dbReference type="InterPro" id="IPR009081">
    <property type="entry name" value="PP-bd_ACP"/>
</dbReference>
<gene>
    <name evidence="9" type="ORF">LX83_001180</name>
</gene>
<evidence type="ECO:0000256" key="4">
    <source>
        <dbReference type="ARBA" id="ARBA00022553"/>
    </source>
</evidence>
<protein>
    <submittedName>
        <fullName evidence="9">Non-ribosomal peptide synthase domain TIGR01720/amino acid adenylation domain-containing protein</fullName>
    </submittedName>
</protein>
<dbReference type="PROSITE" id="PS00455">
    <property type="entry name" value="AMP_BINDING"/>
    <property type="match status" value="3"/>
</dbReference>
<dbReference type="InterPro" id="IPR020806">
    <property type="entry name" value="PKS_PP-bd"/>
</dbReference>
<dbReference type="Gene3D" id="2.30.38.10">
    <property type="entry name" value="Luciferase, Domain 3"/>
    <property type="match status" value="3"/>
</dbReference>
<reference evidence="9" key="1">
    <citation type="submission" date="2022-06" db="EMBL/GenBank/DDBJ databases">
        <title>Genomic Encyclopedia of Archaeal and Bacterial Type Strains, Phase II (KMG-II): from individual species to whole genera.</title>
        <authorList>
            <person name="Goeker M."/>
        </authorList>
    </citation>
    <scope>NUCLEOTIDE SEQUENCE</scope>
    <source>
        <strain evidence="9">DSM 43935</strain>
    </source>
</reference>
<dbReference type="GO" id="GO:0003824">
    <property type="term" value="F:catalytic activity"/>
    <property type="evidence" value="ECO:0007669"/>
    <property type="project" value="InterPro"/>
</dbReference>
<dbReference type="GO" id="GO:0017000">
    <property type="term" value="P:antibiotic biosynthetic process"/>
    <property type="evidence" value="ECO:0007669"/>
    <property type="project" value="UniProtKB-KW"/>
</dbReference>
<keyword evidence="6" id="KW-0045">Antibiotic biosynthesis</keyword>
<evidence type="ECO:0000259" key="8">
    <source>
        <dbReference type="PROSITE" id="PS50075"/>
    </source>
</evidence>
<dbReference type="InterPro" id="IPR023213">
    <property type="entry name" value="CAT-like_dom_sf"/>
</dbReference>
<dbReference type="SMART" id="SM01294">
    <property type="entry name" value="PKS_PP_betabranch"/>
    <property type="match status" value="1"/>
</dbReference>
<dbReference type="GO" id="GO:0031177">
    <property type="term" value="F:phosphopantetheine binding"/>
    <property type="evidence" value="ECO:0007669"/>
    <property type="project" value="InterPro"/>
</dbReference>
<dbReference type="Gene3D" id="3.30.300.30">
    <property type="match status" value="3"/>
</dbReference>
<comment type="caution">
    <text evidence="9">The sequence shown here is derived from an EMBL/GenBank/DDBJ whole genome shotgun (WGS) entry which is preliminary data.</text>
</comment>
<dbReference type="FunFam" id="3.40.50.980:FF:000001">
    <property type="entry name" value="Non-ribosomal peptide synthetase"/>
    <property type="match status" value="3"/>
</dbReference>
<dbReference type="CDD" id="cd05930">
    <property type="entry name" value="A_NRPS"/>
    <property type="match status" value="1"/>
</dbReference>
<dbReference type="SUPFAM" id="SSF47336">
    <property type="entry name" value="ACP-like"/>
    <property type="match status" value="3"/>
</dbReference>
<dbReference type="InterPro" id="IPR000873">
    <property type="entry name" value="AMP-dep_synth/lig_dom"/>
</dbReference>
<dbReference type="CDD" id="cd19534">
    <property type="entry name" value="E_NRPS"/>
    <property type="match status" value="2"/>
</dbReference>
<dbReference type="NCBIfam" id="TIGR01733">
    <property type="entry name" value="AA-adenyl-dom"/>
    <property type="match status" value="3"/>
</dbReference>
<dbReference type="CDD" id="cd17652">
    <property type="entry name" value="A_NRPS_CmdD_like"/>
    <property type="match status" value="1"/>
</dbReference>